<feature type="domain" description="NusB/RsmB/TIM44" evidence="7">
    <location>
        <begin position="4"/>
        <end position="132"/>
    </location>
</feature>
<evidence type="ECO:0000256" key="4">
    <source>
        <dbReference type="ARBA" id="ARBA00023015"/>
    </source>
</evidence>
<dbReference type="HAMAP" id="MF_00073">
    <property type="entry name" value="NusB"/>
    <property type="match status" value="1"/>
</dbReference>
<accession>A0ABT4DCD0</accession>
<dbReference type="RefSeq" id="WP_268062400.1">
    <property type="nucleotide sequence ID" value="NZ_JAPQFJ010000018.1"/>
</dbReference>
<sequence>MNRRKSREIAMKLLFEMTINKEEYKYILERFKENTEIKLQDVDFEYITKIIQGIKENIQTIDSEIENNLRNWKLNRLSKIDMSILRLATYEIMFLDDVPDKVSVNEAIELTKKYSDDNSPAFINGVLGNMIKKK</sequence>
<dbReference type="InterPro" id="IPR035926">
    <property type="entry name" value="NusB-like_sf"/>
</dbReference>
<dbReference type="InterPro" id="IPR006027">
    <property type="entry name" value="NusB_RsmB_TIM44"/>
</dbReference>
<evidence type="ECO:0000259" key="7">
    <source>
        <dbReference type="Pfam" id="PF01029"/>
    </source>
</evidence>
<keyword evidence="2 6" id="KW-0889">Transcription antitermination</keyword>
<dbReference type="PANTHER" id="PTHR11078">
    <property type="entry name" value="N UTILIZATION SUBSTANCE PROTEIN B-RELATED"/>
    <property type="match status" value="1"/>
</dbReference>
<evidence type="ECO:0000313" key="8">
    <source>
        <dbReference type="EMBL" id="MCY6959966.1"/>
    </source>
</evidence>
<evidence type="ECO:0000256" key="1">
    <source>
        <dbReference type="ARBA" id="ARBA00005952"/>
    </source>
</evidence>
<name>A0ABT4DCD0_9CLOT</name>
<keyword evidence="3 6" id="KW-0694">RNA-binding</keyword>
<comment type="similarity">
    <text evidence="1 6">Belongs to the NusB family.</text>
</comment>
<evidence type="ECO:0000256" key="2">
    <source>
        <dbReference type="ARBA" id="ARBA00022814"/>
    </source>
</evidence>
<protein>
    <recommendedName>
        <fullName evidence="6">Transcription antitermination protein NusB</fullName>
    </recommendedName>
    <alternativeName>
        <fullName evidence="6">Antitermination factor NusB</fullName>
    </alternativeName>
</protein>
<dbReference type="InterPro" id="IPR011605">
    <property type="entry name" value="NusB_fam"/>
</dbReference>
<evidence type="ECO:0000256" key="6">
    <source>
        <dbReference type="HAMAP-Rule" id="MF_00073"/>
    </source>
</evidence>
<proteinExistence type="inferred from homology"/>
<organism evidence="8 9">
    <name type="scientific">Clostridium brassicae</name>
    <dbReference type="NCBI Taxonomy" id="2999072"/>
    <lineage>
        <taxon>Bacteria</taxon>
        <taxon>Bacillati</taxon>
        <taxon>Bacillota</taxon>
        <taxon>Clostridia</taxon>
        <taxon>Eubacteriales</taxon>
        <taxon>Clostridiaceae</taxon>
        <taxon>Clostridium</taxon>
    </lineage>
</organism>
<dbReference type="NCBIfam" id="TIGR01951">
    <property type="entry name" value="nusB"/>
    <property type="match status" value="1"/>
</dbReference>
<evidence type="ECO:0000256" key="3">
    <source>
        <dbReference type="ARBA" id="ARBA00022884"/>
    </source>
</evidence>
<comment type="function">
    <text evidence="6">Involved in transcription antitermination. Required for transcription of ribosomal RNA (rRNA) genes. Binds specifically to the boxA antiterminator sequence of the ribosomal RNA (rrn) operons.</text>
</comment>
<dbReference type="PANTHER" id="PTHR11078:SF3">
    <property type="entry name" value="ANTITERMINATION NUSB DOMAIN-CONTAINING PROTEIN"/>
    <property type="match status" value="1"/>
</dbReference>
<reference evidence="8" key="1">
    <citation type="submission" date="2022-12" db="EMBL/GenBank/DDBJ databases">
        <title>Clostridium sp. nov., isolated from industrial wastewater.</title>
        <authorList>
            <person name="Jiayan W."/>
        </authorList>
    </citation>
    <scope>NUCLEOTIDE SEQUENCE</scope>
    <source>
        <strain evidence="8">ZC22-4</strain>
    </source>
</reference>
<dbReference type="Pfam" id="PF01029">
    <property type="entry name" value="NusB"/>
    <property type="match status" value="1"/>
</dbReference>
<comment type="caution">
    <text evidence="8">The sequence shown here is derived from an EMBL/GenBank/DDBJ whole genome shotgun (WGS) entry which is preliminary data.</text>
</comment>
<keyword evidence="4 6" id="KW-0805">Transcription regulation</keyword>
<evidence type="ECO:0000256" key="5">
    <source>
        <dbReference type="ARBA" id="ARBA00023163"/>
    </source>
</evidence>
<keyword evidence="9" id="KW-1185">Reference proteome</keyword>
<evidence type="ECO:0000313" key="9">
    <source>
        <dbReference type="Proteomes" id="UP001144612"/>
    </source>
</evidence>
<dbReference type="Gene3D" id="1.10.940.10">
    <property type="entry name" value="NusB-like"/>
    <property type="match status" value="1"/>
</dbReference>
<dbReference type="Proteomes" id="UP001144612">
    <property type="component" value="Unassembled WGS sequence"/>
</dbReference>
<gene>
    <name evidence="6 8" type="primary">nusB</name>
    <name evidence="8" type="ORF">OW729_15190</name>
</gene>
<dbReference type="EMBL" id="JAPQFJ010000018">
    <property type="protein sequence ID" value="MCY6959966.1"/>
    <property type="molecule type" value="Genomic_DNA"/>
</dbReference>
<keyword evidence="5 6" id="KW-0804">Transcription</keyword>
<dbReference type="SUPFAM" id="SSF48013">
    <property type="entry name" value="NusB-like"/>
    <property type="match status" value="1"/>
</dbReference>